<evidence type="ECO:0000313" key="9">
    <source>
        <dbReference type="Proteomes" id="UP000279859"/>
    </source>
</evidence>
<comment type="similarity">
    <text evidence="2">Belongs to the GtrA family.</text>
</comment>
<dbReference type="AlphaFoldDB" id="A0A3M8L0M5"/>
<dbReference type="PANTHER" id="PTHR38459">
    <property type="entry name" value="PROPHAGE BACTOPRENOL-LINKED GLUCOSE TRANSLOCASE HOMOLOG"/>
    <property type="match status" value="1"/>
</dbReference>
<keyword evidence="4 6" id="KW-1133">Transmembrane helix</keyword>
<gene>
    <name evidence="8" type="ORF">EEJ31_11330</name>
</gene>
<dbReference type="Pfam" id="PF04138">
    <property type="entry name" value="GtrA_DPMS_TM"/>
    <property type="match status" value="1"/>
</dbReference>
<organism evidence="8 9">
    <name type="scientific">Cryobacterium tepidiphilum</name>
    <dbReference type="NCBI Taxonomy" id="2486026"/>
    <lineage>
        <taxon>Bacteria</taxon>
        <taxon>Bacillati</taxon>
        <taxon>Actinomycetota</taxon>
        <taxon>Actinomycetes</taxon>
        <taxon>Micrococcales</taxon>
        <taxon>Microbacteriaceae</taxon>
        <taxon>Cryobacterium</taxon>
    </lineage>
</organism>
<evidence type="ECO:0000259" key="7">
    <source>
        <dbReference type="Pfam" id="PF04138"/>
    </source>
</evidence>
<evidence type="ECO:0000256" key="6">
    <source>
        <dbReference type="SAM" id="Phobius"/>
    </source>
</evidence>
<dbReference type="InterPro" id="IPR051401">
    <property type="entry name" value="GtrA_CellWall_Glycosyl"/>
</dbReference>
<feature type="transmembrane region" description="Helical" evidence="6">
    <location>
        <begin position="12"/>
        <end position="34"/>
    </location>
</feature>
<evidence type="ECO:0000256" key="5">
    <source>
        <dbReference type="ARBA" id="ARBA00023136"/>
    </source>
</evidence>
<evidence type="ECO:0000256" key="1">
    <source>
        <dbReference type="ARBA" id="ARBA00004141"/>
    </source>
</evidence>
<comment type="caution">
    <text evidence="8">The sequence shown here is derived from an EMBL/GenBank/DDBJ whole genome shotgun (WGS) entry which is preliminary data.</text>
</comment>
<dbReference type="OrthoDB" id="9807815at2"/>
<proteinExistence type="inferred from homology"/>
<keyword evidence="5 6" id="KW-0472">Membrane</keyword>
<comment type="subcellular location">
    <subcellularLocation>
        <location evidence="1">Membrane</location>
        <topology evidence="1">Multi-pass membrane protein</topology>
    </subcellularLocation>
</comment>
<feature type="transmembrane region" description="Helical" evidence="6">
    <location>
        <begin position="54"/>
        <end position="71"/>
    </location>
</feature>
<protein>
    <submittedName>
        <fullName evidence="8">GtrA family protein</fullName>
    </submittedName>
</protein>
<accession>A0A3M8L0M5</accession>
<dbReference type="InterPro" id="IPR007267">
    <property type="entry name" value="GtrA_DPMS_TM"/>
</dbReference>
<feature type="domain" description="GtrA/DPMS transmembrane" evidence="7">
    <location>
        <begin position="20"/>
        <end position="147"/>
    </location>
</feature>
<dbReference type="GO" id="GO:0005886">
    <property type="term" value="C:plasma membrane"/>
    <property type="evidence" value="ECO:0007669"/>
    <property type="project" value="TreeGrafter"/>
</dbReference>
<sequence length="176" mass="19088">MAQRSVTRRRLLAFAAQVAKFGAVGLVGFVVDVAVFNLLRATVFEPHVVHAGPLYAKVISTALAIVTNWLGNRYWTFSDNRRSRTGREALEFFAVSIAGMAIGLLCLWFSHYVLGQTSVLADNISSNVVGLALGAVFRFVLYRYWVFAPNRTGRARVPASALLPGERGAGSLPSGT</sequence>
<dbReference type="PANTHER" id="PTHR38459:SF1">
    <property type="entry name" value="PROPHAGE BACTOPRENOL-LINKED GLUCOSE TRANSLOCASE HOMOLOG"/>
    <property type="match status" value="1"/>
</dbReference>
<dbReference type="RefSeq" id="WP_123046400.1">
    <property type="nucleotide sequence ID" value="NZ_RDSR01000020.1"/>
</dbReference>
<evidence type="ECO:0000256" key="4">
    <source>
        <dbReference type="ARBA" id="ARBA00022989"/>
    </source>
</evidence>
<feature type="transmembrane region" description="Helical" evidence="6">
    <location>
        <begin position="124"/>
        <end position="146"/>
    </location>
</feature>
<reference evidence="8 9" key="1">
    <citation type="submission" date="2018-11" db="EMBL/GenBank/DDBJ databases">
        <title>Cryobacterium sp. nov., isolated from rhizosphere soil of lettuce.</title>
        <authorList>
            <person name="Wang Y."/>
        </authorList>
    </citation>
    <scope>NUCLEOTIDE SEQUENCE [LARGE SCALE GENOMIC DNA]</scope>
    <source>
        <strain evidence="8 9">NEAU-85</strain>
    </source>
</reference>
<dbReference type="EMBL" id="RDSR01000020">
    <property type="protein sequence ID" value="RNE59100.1"/>
    <property type="molecule type" value="Genomic_DNA"/>
</dbReference>
<dbReference type="GO" id="GO:0000271">
    <property type="term" value="P:polysaccharide biosynthetic process"/>
    <property type="evidence" value="ECO:0007669"/>
    <property type="project" value="InterPro"/>
</dbReference>
<name>A0A3M8L0M5_9MICO</name>
<keyword evidence="3 6" id="KW-0812">Transmembrane</keyword>
<evidence type="ECO:0000313" key="8">
    <source>
        <dbReference type="EMBL" id="RNE59100.1"/>
    </source>
</evidence>
<keyword evidence="9" id="KW-1185">Reference proteome</keyword>
<dbReference type="Proteomes" id="UP000279859">
    <property type="component" value="Unassembled WGS sequence"/>
</dbReference>
<evidence type="ECO:0000256" key="3">
    <source>
        <dbReference type="ARBA" id="ARBA00022692"/>
    </source>
</evidence>
<feature type="transmembrane region" description="Helical" evidence="6">
    <location>
        <begin position="92"/>
        <end position="112"/>
    </location>
</feature>
<evidence type="ECO:0000256" key="2">
    <source>
        <dbReference type="ARBA" id="ARBA00009399"/>
    </source>
</evidence>